<dbReference type="EMBL" id="JXTB01000438">
    <property type="protein sequence ID" value="PON40418.1"/>
    <property type="molecule type" value="Genomic_DNA"/>
</dbReference>
<keyword evidence="2" id="KW-1185">Reference proteome</keyword>
<protein>
    <recommendedName>
        <fullName evidence="3">Retrotransposon gag domain-containing protein</fullName>
    </recommendedName>
</protein>
<feature type="non-terminal residue" evidence="1">
    <location>
        <position position="1"/>
    </location>
</feature>
<reference evidence="2" key="1">
    <citation type="submission" date="2016-06" db="EMBL/GenBank/DDBJ databases">
        <title>Parallel loss of symbiosis genes in relatives of nitrogen-fixing non-legume Parasponia.</title>
        <authorList>
            <person name="Van Velzen R."/>
            <person name="Holmer R."/>
            <person name="Bu F."/>
            <person name="Rutten L."/>
            <person name="Van Zeijl A."/>
            <person name="Liu W."/>
            <person name="Santuari L."/>
            <person name="Cao Q."/>
            <person name="Sharma T."/>
            <person name="Shen D."/>
            <person name="Roswanjaya Y."/>
            <person name="Wardhani T."/>
            <person name="Kalhor M.S."/>
            <person name="Jansen J."/>
            <person name="Van den Hoogen J."/>
            <person name="Gungor B."/>
            <person name="Hartog M."/>
            <person name="Hontelez J."/>
            <person name="Verver J."/>
            <person name="Yang W.-C."/>
            <person name="Schijlen E."/>
            <person name="Repin R."/>
            <person name="Schilthuizen M."/>
            <person name="Schranz E."/>
            <person name="Heidstra R."/>
            <person name="Miyata K."/>
            <person name="Fedorova E."/>
            <person name="Kohlen W."/>
            <person name="Bisseling T."/>
            <person name="Smit S."/>
            <person name="Geurts R."/>
        </authorList>
    </citation>
    <scope>NUCLEOTIDE SEQUENCE [LARGE SCALE GENOMIC DNA]</scope>
    <source>
        <strain evidence="2">cv. WU1-14</strain>
    </source>
</reference>
<proteinExistence type="predicted"/>
<sequence length="73" mass="8173">SVQDYQDQFEKLLTEAGLLEQARQVSCFVERLKDSFGTGIKANKPRTLSSAIGLARLYKARDLTKCKTPQLTP</sequence>
<dbReference type="AlphaFoldDB" id="A0A2P5AV87"/>
<comment type="caution">
    <text evidence="1">The sequence shown here is derived from an EMBL/GenBank/DDBJ whole genome shotgun (WGS) entry which is preliminary data.</text>
</comment>
<accession>A0A2P5AV87</accession>
<dbReference type="OrthoDB" id="1739003at2759"/>
<evidence type="ECO:0000313" key="1">
    <source>
        <dbReference type="EMBL" id="PON40418.1"/>
    </source>
</evidence>
<evidence type="ECO:0000313" key="2">
    <source>
        <dbReference type="Proteomes" id="UP000237105"/>
    </source>
</evidence>
<name>A0A2P5AV87_PARAD</name>
<evidence type="ECO:0008006" key="3">
    <source>
        <dbReference type="Google" id="ProtNLM"/>
    </source>
</evidence>
<dbReference type="Proteomes" id="UP000237105">
    <property type="component" value="Unassembled WGS sequence"/>
</dbReference>
<organism evidence="1 2">
    <name type="scientific">Parasponia andersonii</name>
    <name type="common">Sponia andersonii</name>
    <dbReference type="NCBI Taxonomy" id="3476"/>
    <lineage>
        <taxon>Eukaryota</taxon>
        <taxon>Viridiplantae</taxon>
        <taxon>Streptophyta</taxon>
        <taxon>Embryophyta</taxon>
        <taxon>Tracheophyta</taxon>
        <taxon>Spermatophyta</taxon>
        <taxon>Magnoliopsida</taxon>
        <taxon>eudicotyledons</taxon>
        <taxon>Gunneridae</taxon>
        <taxon>Pentapetalae</taxon>
        <taxon>rosids</taxon>
        <taxon>fabids</taxon>
        <taxon>Rosales</taxon>
        <taxon>Cannabaceae</taxon>
        <taxon>Parasponia</taxon>
    </lineage>
</organism>
<gene>
    <name evidence="1" type="ORF">PanWU01x14_297380</name>
</gene>